<keyword evidence="11 14" id="KW-0539">Nucleus</keyword>
<organism evidence="16 17">
    <name type="scientific">Blomia tropicalis</name>
    <name type="common">Mite</name>
    <dbReference type="NCBI Taxonomy" id="40697"/>
    <lineage>
        <taxon>Eukaryota</taxon>
        <taxon>Metazoa</taxon>
        <taxon>Ecdysozoa</taxon>
        <taxon>Arthropoda</taxon>
        <taxon>Chelicerata</taxon>
        <taxon>Arachnida</taxon>
        <taxon>Acari</taxon>
        <taxon>Acariformes</taxon>
        <taxon>Sarcoptiformes</taxon>
        <taxon>Astigmata</taxon>
        <taxon>Glycyphagoidea</taxon>
        <taxon>Echimyopodidae</taxon>
        <taxon>Blomia</taxon>
    </lineage>
</organism>
<dbReference type="InterPro" id="IPR037160">
    <property type="entry name" value="DNA_Pol_thumb_sf"/>
</dbReference>
<evidence type="ECO:0000256" key="7">
    <source>
        <dbReference type="ARBA" id="ARBA00022763"/>
    </source>
</evidence>
<keyword evidence="5 14" id="KW-0548">Nucleotidyltransferase</keyword>
<keyword evidence="7 14" id="KW-0227">DNA damage</keyword>
<evidence type="ECO:0000256" key="14">
    <source>
        <dbReference type="RuleBase" id="RU366014"/>
    </source>
</evidence>
<dbReference type="GO" id="GO:0003887">
    <property type="term" value="F:DNA-directed DNA polymerase activity"/>
    <property type="evidence" value="ECO:0007669"/>
    <property type="project" value="UniProtKB-UniRule"/>
</dbReference>
<reference evidence="16" key="1">
    <citation type="submission" date="2022-12" db="EMBL/GenBank/DDBJ databases">
        <title>Genome assemblies of Blomia tropicalis.</title>
        <authorList>
            <person name="Cui Y."/>
        </authorList>
    </citation>
    <scope>NUCLEOTIDE SEQUENCE</scope>
    <source>
        <tissue evidence="16">Adult mites</tissue>
    </source>
</reference>
<evidence type="ECO:0000256" key="3">
    <source>
        <dbReference type="ARBA" id="ARBA00022634"/>
    </source>
</evidence>
<evidence type="ECO:0000256" key="6">
    <source>
        <dbReference type="ARBA" id="ARBA00022723"/>
    </source>
</evidence>
<dbReference type="Gene3D" id="1.10.150.110">
    <property type="entry name" value="DNA polymerase beta, N-terminal domain-like"/>
    <property type="match status" value="1"/>
</dbReference>
<dbReference type="GO" id="GO:0006303">
    <property type="term" value="P:double-strand break repair via nonhomologous end joining"/>
    <property type="evidence" value="ECO:0007669"/>
    <property type="project" value="TreeGrafter"/>
</dbReference>
<evidence type="ECO:0000313" key="16">
    <source>
        <dbReference type="EMBL" id="KAJ6220949.1"/>
    </source>
</evidence>
<accession>A0A9Q0M8Q7</accession>
<sequence length="362" mass="40998">MATKNKGVKRKTEDVEHINPNKDICEMLVKLGQYERDVNGVQYKFISYMKASKALSSMDVRVKNGKEAQKLPGIGPKIAAKIDDFLKDGIIPDIIKSPKAVPDDSKPSSNLKSELPKLRILDHHETMLMTKRDALNLQVNQIETIDQLRNNSSDISIKLSNAQLRCVEFFADIVKVIPNSEVEAIVKRIMKSVAKLSYKGQQITSTLCGEYRRLKDSYRIDLLLTHTKLVSTKSDTNEILGKSIKELAERLTSKGLLTHCLSMTNDQLIGLVQFDQTTPKRKLHLRLIPNNFYIPAMIFCTGTTQFWTKLVEHALEMGFLLNEYGLHKIGATSVAGQLIPLNSEEELFEYIDHRFVPPEERS</sequence>
<dbReference type="SMART" id="SM00483">
    <property type="entry name" value="POLXc"/>
    <property type="match status" value="1"/>
</dbReference>
<dbReference type="InterPro" id="IPR002054">
    <property type="entry name" value="DNA-dir_DNA_pol_X"/>
</dbReference>
<dbReference type="InterPro" id="IPR029398">
    <property type="entry name" value="PolB_thumb"/>
</dbReference>
<keyword evidence="10 14" id="KW-0234">DNA repair</keyword>
<comment type="similarity">
    <text evidence="14">Belongs to the DNA polymerase type-X family.</text>
</comment>
<evidence type="ECO:0000256" key="9">
    <source>
        <dbReference type="ARBA" id="ARBA00022932"/>
    </source>
</evidence>
<feature type="active site" description="Nucleophile; Schiff-base intermediate with DNA; for 5'-dRP lyase activity" evidence="13">
    <location>
        <position position="81"/>
    </location>
</feature>
<dbReference type="Pfam" id="PF14792">
    <property type="entry name" value="DNA_pol_B_palm"/>
    <property type="match status" value="1"/>
</dbReference>
<evidence type="ECO:0000313" key="17">
    <source>
        <dbReference type="Proteomes" id="UP001142055"/>
    </source>
</evidence>
<evidence type="ECO:0000256" key="11">
    <source>
        <dbReference type="ARBA" id="ARBA00023242"/>
    </source>
</evidence>
<keyword evidence="8" id="KW-0460">Magnesium</keyword>
<dbReference type="InterPro" id="IPR010996">
    <property type="entry name" value="HHH_MUS81"/>
</dbReference>
<dbReference type="GO" id="GO:0046872">
    <property type="term" value="F:metal ion binding"/>
    <property type="evidence" value="ECO:0007669"/>
    <property type="project" value="UniProtKB-UniRule"/>
</dbReference>
<keyword evidence="4 14" id="KW-0808">Transferase</keyword>
<dbReference type="SUPFAM" id="SSF47802">
    <property type="entry name" value="DNA polymerase beta, N-terminal domain-like"/>
    <property type="match status" value="1"/>
</dbReference>
<comment type="catalytic activity">
    <reaction evidence="12 14">
        <text>DNA(n) + a 2'-deoxyribonucleoside 5'-triphosphate = DNA(n+1) + diphosphate</text>
        <dbReference type="Rhea" id="RHEA:22508"/>
        <dbReference type="Rhea" id="RHEA-COMP:17339"/>
        <dbReference type="Rhea" id="RHEA-COMP:17340"/>
        <dbReference type="ChEBI" id="CHEBI:33019"/>
        <dbReference type="ChEBI" id="CHEBI:61560"/>
        <dbReference type="ChEBI" id="CHEBI:173112"/>
        <dbReference type="EC" id="2.7.7.7"/>
    </reaction>
</comment>
<feature type="domain" description="DNA-directed DNA polymerase X" evidence="15">
    <location>
        <begin position="19"/>
        <end position="362"/>
    </location>
</feature>
<dbReference type="GO" id="GO:0005634">
    <property type="term" value="C:nucleus"/>
    <property type="evidence" value="ECO:0007669"/>
    <property type="project" value="UniProtKB-SubCell"/>
</dbReference>
<name>A0A9Q0M8Q7_BLOTA</name>
<dbReference type="InterPro" id="IPR027421">
    <property type="entry name" value="DNA_pol_lamdba_lyase_dom_sf"/>
</dbReference>
<keyword evidence="3" id="KW-0237">DNA synthesis</keyword>
<dbReference type="Pfam" id="PF14716">
    <property type="entry name" value="HHH_8"/>
    <property type="match status" value="1"/>
</dbReference>
<evidence type="ECO:0000256" key="2">
    <source>
        <dbReference type="ARBA" id="ARBA00004123"/>
    </source>
</evidence>
<evidence type="ECO:0000256" key="12">
    <source>
        <dbReference type="ARBA" id="ARBA00049244"/>
    </source>
</evidence>
<evidence type="ECO:0000256" key="8">
    <source>
        <dbReference type="ARBA" id="ARBA00022842"/>
    </source>
</evidence>
<comment type="function">
    <text evidence="14">DNA polymerase that functions in several pathways of DNA repair. Involved in base excision repair (BER) responsible for repair of lesions that give rise to abasic (AP) sites in DNA. Also contributes to DNA double-strand break repair by non-homologous end joining and homologous recombination. Has both template-dependent and template-independent (terminal transferase) DNA polymerase activities. Has also a 5'-deoxyribose-5-phosphate lyase (dRP lyase) activity.</text>
</comment>
<comment type="cofactor">
    <cofactor evidence="1">
        <name>Mg(2+)</name>
        <dbReference type="ChEBI" id="CHEBI:18420"/>
    </cofactor>
</comment>
<dbReference type="InterPro" id="IPR028207">
    <property type="entry name" value="DNA_pol_B_palm_palm"/>
</dbReference>
<proteinExistence type="inferred from homology"/>
<dbReference type="SUPFAM" id="SSF81301">
    <property type="entry name" value="Nucleotidyltransferase"/>
    <property type="match status" value="1"/>
</dbReference>
<dbReference type="InterPro" id="IPR022312">
    <property type="entry name" value="DNA_pol_X"/>
</dbReference>
<dbReference type="Gene3D" id="3.30.210.10">
    <property type="entry name" value="DNA polymerase, thumb domain"/>
    <property type="match status" value="1"/>
</dbReference>
<evidence type="ECO:0000256" key="1">
    <source>
        <dbReference type="ARBA" id="ARBA00001946"/>
    </source>
</evidence>
<dbReference type="PANTHER" id="PTHR11276:SF42">
    <property type="entry name" value="DNA POLYMERASE BETA"/>
    <property type="match status" value="1"/>
</dbReference>
<dbReference type="OMA" id="ERDVFDW"/>
<evidence type="ECO:0000259" key="15">
    <source>
        <dbReference type="SMART" id="SM00483"/>
    </source>
</evidence>
<evidence type="ECO:0000256" key="5">
    <source>
        <dbReference type="ARBA" id="ARBA00022695"/>
    </source>
</evidence>
<dbReference type="PANTHER" id="PTHR11276">
    <property type="entry name" value="DNA POLYMERASE TYPE-X FAMILY MEMBER"/>
    <property type="match status" value="1"/>
</dbReference>
<comment type="subcellular location">
    <subcellularLocation>
        <location evidence="2 14">Nucleus</location>
    </subcellularLocation>
</comment>
<keyword evidence="6" id="KW-0479">Metal-binding</keyword>
<dbReference type="Proteomes" id="UP001142055">
    <property type="component" value="Chromosome 2"/>
</dbReference>
<dbReference type="Pfam" id="PF14791">
    <property type="entry name" value="DNA_pol_B_thumb"/>
    <property type="match status" value="1"/>
</dbReference>
<protein>
    <recommendedName>
        <fullName evidence="14">DNA polymerase</fullName>
        <ecNumber evidence="14">2.7.7.7</ecNumber>
    </recommendedName>
</protein>
<dbReference type="InterPro" id="IPR043519">
    <property type="entry name" value="NT_sf"/>
</dbReference>
<evidence type="ECO:0000256" key="13">
    <source>
        <dbReference type="PIRSR" id="PIRSR622312-50"/>
    </source>
</evidence>
<comment type="caution">
    <text evidence="16">The sequence shown here is derived from an EMBL/GenBank/DDBJ whole genome shotgun (WGS) entry which is preliminary data.</text>
</comment>
<dbReference type="PRINTS" id="PR00870">
    <property type="entry name" value="DNAPOLXBETA"/>
</dbReference>
<evidence type="ECO:0000256" key="4">
    <source>
        <dbReference type="ARBA" id="ARBA00022679"/>
    </source>
</evidence>
<gene>
    <name evidence="16" type="ORF">RDWZM_006761</name>
</gene>
<dbReference type="EMBL" id="JAPWDV010000002">
    <property type="protein sequence ID" value="KAJ6220949.1"/>
    <property type="molecule type" value="Genomic_DNA"/>
</dbReference>
<keyword evidence="17" id="KW-1185">Reference proteome</keyword>
<dbReference type="AlphaFoldDB" id="A0A9Q0M8Q7"/>
<evidence type="ECO:0000256" key="10">
    <source>
        <dbReference type="ARBA" id="ARBA00023204"/>
    </source>
</evidence>
<dbReference type="InterPro" id="IPR002008">
    <property type="entry name" value="DNA_pol_X_beta-like"/>
</dbReference>
<keyword evidence="9 14" id="KW-0239">DNA-directed DNA polymerase</keyword>
<dbReference type="GO" id="GO:0006284">
    <property type="term" value="P:base-excision repair"/>
    <property type="evidence" value="ECO:0007669"/>
    <property type="project" value="TreeGrafter"/>
</dbReference>
<dbReference type="Gene3D" id="3.30.460.10">
    <property type="entry name" value="Beta Polymerase, domain 2"/>
    <property type="match status" value="1"/>
</dbReference>
<dbReference type="GO" id="GO:0003677">
    <property type="term" value="F:DNA binding"/>
    <property type="evidence" value="ECO:0007669"/>
    <property type="project" value="UniProtKB-UniRule"/>
</dbReference>
<dbReference type="EC" id="2.7.7.7" evidence="14"/>